<evidence type="ECO:0000313" key="1">
    <source>
        <dbReference type="EMBL" id="MED6193052.1"/>
    </source>
</evidence>
<organism evidence="1 2">
    <name type="scientific">Stylosanthes scabra</name>
    <dbReference type="NCBI Taxonomy" id="79078"/>
    <lineage>
        <taxon>Eukaryota</taxon>
        <taxon>Viridiplantae</taxon>
        <taxon>Streptophyta</taxon>
        <taxon>Embryophyta</taxon>
        <taxon>Tracheophyta</taxon>
        <taxon>Spermatophyta</taxon>
        <taxon>Magnoliopsida</taxon>
        <taxon>eudicotyledons</taxon>
        <taxon>Gunneridae</taxon>
        <taxon>Pentapetalae</taxon>
        <taxon>rosids</taxon>
        <taxon>fabids</taxon>
        <taxon>Fabales</taxon>
        <taxon>Fabaceae</taxon>
        <taxon>Papilionoideae</taxon>
        <taxon>50 kb inversion clade</taxon>
        <taxon>dalbergioids sensu lato</taxon>
        <taxon>Dalbergieae</taxon>
        <taxon>Pterocarpus clade</taxon>
        <taxon>Stylosanthes</taxon>
    </lineage>
</organism>
<name>A0ABU6X530_9FABA</name>
<evidence type="ECO:0000313" key="2">
    <source>
        <dbReference type="Proteomes" id="UP001341840"/>
    </source>
</evidence>
<dbReference type="EMBL" id="JASCZI010211490">
    <property type="protein sequence ID" value="MED6193052.1"/>
    <property type="molecule type" value="Genomic_DNA"/>
</dbReference>
<dbReference type="InterPro" id="IPR001563">
    <property type="entry name" value="Peptidase_S10"/>
</dbReference>
<proteinExistence type="predicted"/>
<keyword evidence="2" id="KW-1185">Reference proteome</keyword>
<dbReference type="Pfam" id="PF00450">
    <property type="entry name" value="Peptidase_S10"/>
    <property type="match status" value="1"/>
</dbReference>
<dbReference type="Proteomes" id="UP001341840">
    <property type="component" value="Unassembled WGS sequence"/>
</dbReference>
<accession>A0ABU6X530</accession>
<reference evidence="1 2" key="1">
    <citation type="journal article" date="2023" name="Plants (Basel)">
        <title>Bridging the Gap: Combining Genomics and Transcriptomics Approaches to Understand Stylosanthes scabra, an Orphan Legume from the Brazilian Caatinga.</title>
        <authorList>
            <person name="Ferreira-Neto J.R.C."/>
            <person name="da Silva M.D."/>
            <person name="Binneck E."/>
            <person name="de Melo N.F."/>
            <person name="da Silva R.H."/>
            <person name="de Melo A.L.T.M."/>
            <person name="Pandolfi V."/>
            <person name="Bustamante F.O."/>
            <person name="Brasileiro-Vidal A.C."/>
            <person name="Benko-Iseppon A.M."/>
        </authorList>
    </citation>
    <scope>NUCLEOTIDE SEQUENCE [LARGE SCALE GENOMIC DNA]</scope>
    <source>
        <tissue evidence="1">Leaves</tissue>
    </source>
</reference>
<sequence>MHPCAHHPSQYFPLRCAPLAQVLVKVGVGETSTFRPTLMQRRLVPAQWVKMRQCRQISVRRSMCFSCPLPEPIENSQGRFLIASQQGDANDVTGKSYAGHYISALASRVHQGNQANPINIKV</sequence>
<comment type="caution">
    <text evidence="1">The sequence shown here is derived from an EMBL/GenBank/DDBJ whole genome shotgun (WGS) entry which is preliminary data.</text>
</comment>
<protein>
    <submittedName>
        <fullName evidence="1">Uncharacterized protein</fullName>
    </submittedName>
</protein>
<gene>
    <name evidence="1" type="ORF">PIB30_015254</name>
</gene>